<feature type="binding site" evidence="20">
    <location>
        <position position="676"/>
    </location>
    <ligand>
        <name>ATP</name>
        <dbReference type="ChEBI" id="CHEBI:30616"/>
    </ligand>
</feature>
<comment type="caution">
    <text evidence="23">The sequence shown here is derived from an EMBL/GenBank/DDBJ whole genome shotgun (WGS) entry which is preliminary data.</text>
</comment>
<dbReference type="FunFam" id="3.80.10.10:FF:000453">
    <property type="entry name" value="Leucine-rich receptor-like protein kinase family protein"/>
    <property type="match status" value="1"/>
</dbReference>
<keyword evidence="9 21" id="KW-0732">Signal</keyword>
<evidence type="ECO:0000259" key="22">
    <source>
        <dbReference type="PROSITE" id="PS50011"/>
    </source>
</evidence>
<dbReference type="Pfam" id="PF00069">
    <property type="entry name" value="Pkinase"/>
    <property type="match status" value="1"/>
</dbReference>
<evidence type="ECO:0000256" key="7">
    <source>
        <dbReference type="ARBA" id="ARBA00022679"/>
    </source>
</evidence>
<keyword evidence="8" id="KW-0812">Transmembrane</keyword>
<dbReference type="PANTHER" id="PTHR48056:SF81">
    <property type="entry name" value="RECEPTOR PROTEIN-TYROSINE KINASE CEPR1"/>
    <property type="match status" value="1"/>
</dbReference>
<dbReference type="GO" id="GO:0005886">
    <property type="term" value="C:plasma membrane"/>
    <property type="evidence" value="ECO:0000318"/>
    <property type="project" value="GO_Central"/>
</dbReference>
<reference evidence="24" key="1">
    <citation type="journal article" date="2016" name="Nature">
        <title>The genome of the seagrass Zostera marina reveals angiosperm adaptation to the sea.</title>
        <authorList>
            <person name="Olsen J.L."/>
            <person name="Rouze P."/>
            <person name="Verhelst B."/>
            <person name="Lin Y.-C."/>
            <person name="Bayer T."/>
            <person name="Collen J."/>
            <person name="Dattolo E."/>
            <person name="De Paoli E."/>
            <person name="Dittami S."/>
            <person name="Maumus F."/>
            <person name="Michel G."/>
            <person name="Kersting A."/>
            <person name="Lauritano C."/>
            <person name="Lohaus R."/>
            <person name="Toepel M."/>
            <person name="Tonon T."/>
            <person name="Vanneste K."/>
            <person name="Amirebrahimi M."/>
            <person name="Brakel J."/>
            <person name="Bostroem C."/>
            <person name="Chovatia M."/>
            <person name="Grimwood J."/>
            <person name="Jenkins J.W."/>
            <person name="Jueterbock A."/>
            <person name="Mraz A."/>
            <person name="Stam W.T."/>
            <person name="Tice H."/>
            <person name="Bornberg-Bauer E."/>
            <person name="Green P.J."/>
            <person name="Pearson G.A."/>
            <person name="Procaccini G."/>
            <person name="Duarte C.M."/>
            <person name="Schmutz J."/>
            <person name="Reusch T.B.H."/>
            <person name="Van de Peer Y."/>
        </authorList>
    </citation>
    <scope>NUCLEOTIDE SEQUENCE [LARGE SCALE GENOMIC DNA]</scope>
    <source>
        <strain evidence="24">cv. Finnish</strain>
    </source>
</reference>
<evidence type="ECO:0000256" key="12">
    <source>
        <dbReference type="ARBA" id="ARBA00022777"/>
    </source>
</evidence>
<dbReference type="InterPro" id="IPR032675">
    <property type="entry name" value="LRR_dom_sf"/>
</dbReference>
<dbReference type="PROSITE" id="PS00107">
    <property type="entry name" value="PROTEIN_KINASE_ATP"/>
    <property type="match status" value="1"/>
</dbReference>
<dbReference type="InterPro" id="IPR011009">
    <property type="entry name" value="Kinase-like_dom_sf"/>
</dbReference>
<keyword evidence="13 20" id="KW-0067">ATP-binding</keyword>
<evidence type="ECO:0000256" key="19">
    <source>
        <dbReference type="ARBA" id="ARBA00048679"/>
    </source>
</evidence>
<keyword evidence="11 20" id="KW-0547">Nucleotide-binding</keyword>
<dbReference type="PROSITE" id="PS00108">
    <property type="entry name" value="PROTEIN_KINASE_ST"/>
    <property type="match status" value="1"/>
</dbReference>
<comment type="catalytic activity">
    <reaction evidence="19">
        <text>L-seryl-[protein] + ATP = O-phospho-L-seryl-[protein] + ADP + H(+)</text>
        <dbReference type="Rhea" id="RHEA:17989"/>
        <dbReference type="Rhea" id="RHEA-COMP:9863"/>
        <dbReference type="Rhea" id="RHEA-COMP:11604"/>
        <dbReference type="ChEBI" id="CHEBI:15378"/>
        <dbReference type="ChEBI" id="CHEBI:29999"/>
        <dbReference type="ChEBI" id="CHEBI:30616"/>
        <dbReference type="ChEBI" id="CHEBI:83421"/>
        <dbReference type="ChEBI" id="CHEBI:456216"/>
        <dbReference type="EC" id="2.7.11.1"/>
    </reaction>
</comment>
<evidence type="ECO:0000256" key="3">
    <source>
        <dbReference type="ARBA" id="ARBA00022475"/>
    </source>
</evidence>
<dbReference type="EC" id="2.7.11.1" evidence="2"/>
<keyword evidence="15" id="KW-0472">Membrane</keyword>
<proteinExistence type="predicted"/>
<dbReference type="SUPFAM" id="SSF56112">
    <property type="entry name" value="Protein kinase-like (PK-like)"/>
    <property type="match status" value="1"/>
</dbReference>
<dbReference type="SMART" id="SM00220">
    <property type="entry name" value="S_TKc"/>
    <property type="match status" value="1"/>
</dbReference>
<evidence type="ECO:0000256" key="5">
    <source>
        <dbReference type="ARBA" id="ARBA00022553"/>
    </source>
</evidence>
<gene>
    <name evidence="23" type="ORF">ZOSMA_256G00140</name>
</gene>
<evidence type="ECO:0000256" key="15">
    <source>
        <dbReference type="ARBA" id="ARBA00023136"/>
    </source>
</evidence>
<protein>
    <recommendedName>
        <fullName evidence="2">non-specific serine/threonine protein kinase</fullName>
        <ecNumber evidence="2">2.7.11.1</ecNumber>
    </recommendedName>
</protein>
<sequence length="943" mass="104407">MASMVLFFLFLTTLQTTFSSSSFRNQSSFFTLMRISLHGQLMSGWNSTSFCNFAGITCDHWGDAVAIDISDWSLRGHFPSHVCLYLPNLRSLRLGYNDLRGDLFPVDVLSCLHLRELNLSSTGLIGAVPDLSGLASLKVIDMSSNFFTGEFPISVFKLTDVEVVNFNENPGFNMWQLPESIARMRMLTVLVLSTTSLRGELPEWIGNITSLVDLEMCGNYHVGRIPTSIGKLRNLRRLELYYNLFQGPIPDEIGNLTNLVDLDISVNQLTGVVPEGLCKLPKLRFLQFYNNSLTGEIPPVIVNSTTLVIFSIYQNFFTGQLHPNLGESSELVVLELSENLFYGELPRNACARGKLSYFLVLGNLFTGGLPENYGSCISLLRLRVDDNRLTGTIPPSLFALPHVSIIDLSMNNFHGIIPTTIRNAKNLSALFMQRNQISGSLPVEIALVKNLVKIDLSHNRLSGSIPEQFGELTKLNLLSLQNNNLSSSIPSSLSSLKSLNVLNLSNNLLTGEIPGALCDLLPNSVIFSNNHLSGPIPLSLLREDLTESFSGNPDLCIPNNISLSTPLFLALCPRPKVRKRLCTIWAVTVSSALSIVGALILLKRRFNVSKCGVVVEEDGIRTSLSSSYDVTTFHMVCFDRGEILKSLTDKNIVGRGGSGTVFRVPLGNGDLVAVKKLGIKKASVTPLWRLDRELRSEVDTLGSIRHKNIVKLYCCFSSSDSNLLVYEFMPNGNLWDALHRHRSCLNWAMRLKVALGVAQGLAYLHHDLLRPIVHRDIKSSNVLLDAEYEPKVADFGIAKVLQAKGREDSSSTTVIAGTCGYLAPEYAYSSKATTKCDVYSYGVVLLELVTGKKPSTEVEYGENKDIVSWVSTRVSTREDAMEVIDRRLSNSKGSFKEEVMHVLHIALRCTCSMPSLRPSMIDVVQLLINYKLDIFHYKSNGPN</sequence>
<comment type="subcellular location">
    <subcellularLocation>
        <location evidence="1">Cell membrane</location>
        <topology evidence="1">Single-pass membrane protein</topology>
    </subcellularLocation>
</comment>
<dbReference type="GO" id="GO:0004674">
    <property type="term" value="F:protein serine/threonine kinase activity"/>
    <property type="evidence" value="ECO:0007669"/>
    <property type="project" value="UniProtKB-KW"/>
</dbReference>
<dbReference type="GO" id="GO:0051707">
    <property type="term" value="P:response to other organism"/>
    <property type="evidence" value="ECO:0007669"/>
    <property type="project" value="UniProtKB-ARBA"/>
</dbReference>
<dbReference type="OrthoDB" id="642113at2759"/>
<dbReference type="InterPro" id="IPR050647">
    <property type="entry name" value="Plant_LRR-RLKs"/>
</dbReference>
<keyword evidence="12 23" id="KW-0418">Kinase</keyword>
<dbReference type="GO" id="GO:0009791">
    <property type="term" value="P:post-embryonic development"/>
    <property type="evidence" value="ECO:0007669"/>
    <property type="project" value="UniProtKB-ARBA"/>
</dbReference>
<evidence type="ECO:0000256" key="2">
    <source>
        <dbReference type="ARBA" id="ARBA00012513"/>
    </source>
</evidence>
<dbReference type="InterPro" id="IPR003591">
    <property type="entry name" value="Leu-rich_rpt_typical-subtyp"/>
</dbReference>
<organism evidence="23 24">
    <name type="scientific">Zostera marina</name>
    <name type="common">Eelgrass</name>
    <dbReference type="NCBI Taxonomy" id="29655"/>
    <lineage>
        <taxon>Eukaryota</taxon>
        <taxon>Viridiplantae</taxon>
        <taxon>Streptophyta</taxon>
        <taxon>Embryophyta</taxon>
        <taxon>Tracheophyta</taxon>
        <taxon>Spermatophyta</taxon>
        <taxon>Magnoliopsida</taxon>
        <taxon>Liliopsida</taxon>
        <taxon>Zosteraceae</taxon>
        <taxon>Zostera</taxon>
    </lineage>
</organism>
<keyword evidence="17" id="KW-0325">Glycoprotein</keyword>
<evidence type="ECO:0000313" key="24">
    <source>
        <dbReference type="Proteomes" id="UP000036987"/>
    </source>
</evidence>
<evidence type="ECO:0000256" key="14">
    <source>
        <dbReference type="ARBA" id="ARBA00022989"/>
    </source>
</evidence>
<dbReference type="Gene3D" id="1.10.510.10">
    <property type="entry name" value="Transferase(Phosphotransferase) domain 1"/>
    <property type="match status" value="1"/>
</dbReference>
<dbReference type="PROSITE" id="PS50011">
    <property type="entry name" value="PROTEIN_KINASE_DOM"/>
    <property type="match status" value="1"/>
</dbReference>
<keyword evidence="24" id="KW-1185">Reference proteome</keyword>
<dbReference type="GO" id="GO:0006952">
    <property type="term" value="P:defense response"/>
    <property type="evidence" value="ECO:0007669"/>
    <property type="project" value="UniProtKB-ARBA"/>
</dbReference>
<dbReference type="SMART" id="SM00369">
    <property type="entry name" value="LRR_TYP"/>
    <property type="match status" value="8"/>
</dbReference>
<dbReference type="InterPro" id="IPR008271">
    <property type="entry name" value="Ser/Thr_kinase_AS"/>
</dbReference>
<evidence type="ECO:0000256" key="4">
    <source>
        <dbReference type="ARBA" id="ARBA00022527"/>
    </source>
</evidence>
<dbReference type="Gene3D" id="3.30.200.20">
    <property type="entry name" value="Phosphorylase Kinase, domain 1"/>
    <property type="match status" value="1"/>
</dbReference>
<dbReference type="PRINTS" id="PR00019">
    <property type="entry name" value="LEURICHRPT"/>
</dbReference>
<dbReference type="STRING" id="29655.A0A0K9PFK7"/>
<name>A0A0K9PFK7_ZOSMR</name>
<evidence type="ECO:0000256" key="17">
    <source>
        <dbReference type="ARBA" id="ARBA00023180"/>
    </source>
</evidence>
<dbReference type="FunFam" id="3.30.200.20:FF:000530">
    <property type="entry name" value="receptor protein-tyrosine kinase CEPR1"/>
    <property type="match status" value="1"/>
</dbReference>
<evidence type="ECO:0000256" key="6">
    <source>
        <dbReference type="ARBA" id="ARBA00022614"/>
    </source>
</evidence>
<dbReference type="CDD" id="cd14066">
    <property type="entry name" value="STKc_IRAK"/>
    <property type="match status" value="1"/>
</dbReference>
<dbReference type="OMA" id="IAMRCTC"/>
<evidence type="ECO:0000256" key="1">
    <source>
        <dbReference type="ARBA" id="ARBA00004162"/>
    </source>
</evidence>
<dbReference type="Gene3D" id="3.80.10.10">
    <property type="entry name" value="Ribonuclease Inhibitor"/>
    <property type="match status" value="3"/>
</dbReference>
<dbReference type="Pfam" id="PF13855">
    <property type="entry name" value="LRR_8"/>
    <property type="match status" value="1"/>
</dbReference>
<dbReference type="SUPFAM" id="SSF52058">
    <property type="entry name" value="L domain-like"/>
    <property type="match status" value="2"/>
</dbReference>
<keyword evidence="14" id="KW-1133">Transmembrane helix</keyword>
<feature type="domain" description="Protein kinase" evidence="22">
    <location>
        <begin position="647"/>
        <end position="932"/>
    </location>
</feature>
<dbReference type="InterPro" id="IPR055414">
    <property type="entry name" value="LRR_R13L4/SHOC2-like"/>
</dbReference>
<evidence type="ECO:0000256" key="11">
    <source>
        <dbReference type="ARBA" id="ARBA00022741"/>
    </source>
</evidence>
<dbReference type="AlphaFoldDB" id="A0A0K9PFK7"/>
<keyword evidence="7" id="KW-0808">Transferase</keyword>
<keyword evidence="3" id="KW-1003">Cell membrane</keyword>
<evidence type="ECO:0000256" key="8">
    <source>
        <dbReference type="ARBA" id="ARBA00022692"/>
    </source>
</evidence>
<keyword evidence="5" id="KW-0597">Phosphoprotein</keyword>
<dbReference type="InterPro" id="IPR017441">
    <property type="entry name" value="Protein_kinase_ATP_BS"/>
</dbReference>
<dbReference type="GO" id="GO:0005524">
    <property type="term" value="F:ATP binding"/>
    <property type="evidence" value="ECO:0007669"/>
    <property type="project" value="UniProtKB-UniRule"/>
</dbReference>
<feature type="signal peptide" evidence="21">
    <location>
        <begin position="1"/>
        <end position="19"/>
    </location>
</feature>
<evidence type="ECO:0000256" key="21">
    <source>
        <dbReference type="SAM" id="SignalP"/>
    </source>
</evidence>
<dbReference type="PANTHER" id="PTHR48056">
    <property type="entry name" value="LRR RECEPTOR-LIKE SERINE/THREONINE-PROTEIN KINASE-RELATED"/>
    <property type="match status" value="1"/>
</dbReference>
<keyword evidence="16 23" id="KW-0675">Receptor</keyword>
<keyword evidence="10" id="KW-0677">Repeat</keyword>
<evidence type="ECO:0000256" key="16">
    <source>
        <dbReference type="ARBA" id="ARBA00023170"/>
    </source>
</evidence>
<evidence type="ECO:0000256" key="20">
    <source>
        <dbReference type="PROSITE-ProRule" id="PRU10141"/>
    </source>
</evidence>
<dbReference type="Pfam" id="PF23598">
    <property type="entry name" value="LRR_14"/>
    <property type="match status" value="1"/>
</dbReference>
<comment type="catalytic activity">
    <reaction evidence="18">
        <text>L-threonyl-[protein] + ATP = O-phospho-L-threonyl-[protein] + ADP + H(+)</text>
        <dbReference type="Rhea" id="RHEA:46608"/>
        <dbReference type="Rhea" id="RHEA-COMP:11060"/>
        <dbReference type="Rhea" id="RHEA-COMP:11605"/>
        <dbReference type="ChEBI" id="CHEBI:15378"/>
        <dbReference type="ChEBI" id="CHEBI:30013"/>
        <dbReference type="ChEBI" id="CHEBI:30616"/>
        <dbReference type="ChEBI" id="CHEBI:61977"/>
        <dbReference type="ChEBI" id="CHEBI:456216"/>
        <dbReference type="EC" id="2.7.11.1"/>
    </reaction>
</comment>
<accession>A0A0K9PFK7</accession>
<evidence type="ECO:0000256" key="13">
    <source>
        <dbReference type="ARBA" id="ARBA00022840"/>
    </source>
</evidence>
<feature type="chain" id="PRO_5005527940" description="non-specific serine/threonine protein kinase" evidence="21">
    <location>
        <begin position="20"/>
        <end position="943"/>
    </location>
</feature>
<evidence type="ECO:0000256" key="18">
    <source>
        <dbReference type="ARBA" id="ARBA00047899"/>
    </source>
</evidence>
<dbReference type="FunFam" id="1.10.510.10:FF:000417">
    <property type="entry name" value="Leucine-rich repeat receptor-like protein kinase"/>
    <property type="match status" value="1"/>
</dbReference>
<evidence type="ECO:0000313" key="23">
    <source>
        <dbReference type="EMBL" id="KMZ67858.1"/>
    </source>
</evidence>
<evidence type="ECO:0000256" key="10">
    <source>
        <dbReference type="ARBA" id="ARBA00022737"/>
    </source>
</evidence>
<dbReference type="EMBL" id="LFYR01000880">
    <property type="protein sequence ID" value="KMZ67858.1"/>
    <property type="molecule type" value="Genomic_DNA"/>
</dbReference>
<dbReference type="FunFam" id="3.80.10.10:FF:000233">
    <property type="entry name" value="Leucine-rich repeat receptor-like protein kinase TDR"/>
    <property type="match status" value="1"/>
</dbReference>
<dbReference type="InterPro" id="IPR001611">
    <property type="entry name" value="Leu-rich_rpt"/>
</dbReference>
<dbReference type="InterPro" id="IPR000719">
    <property type="entry name" value="Prot_kinase_dom"/>
</dbReference>
<dbReference type="Proteomes" id="UP000036987">
    <property type="component" value="Unassembled WGS sequence"/>
</dbReference>
<keyword evidence="6" id="KW-0433">Leucine-rich repeat</keyword>
<evidence type="ECO:0000256" key="9">
    <source>
        <dbReference type="ARBA" id="ARBA00022729"/>
    </source>
</evidence>
<keyword evidence="4" id="KW-0723">Serine/threonine-protein kinase</keyword>